<proteinExistence type="predicted"/>
<sequence>MRWISRTALQTAKSRWIRRIAADQRLHSSIAQKRFHTDQKAIKMPAVDAQAVFPPSSAATVPLWRFIPSNSSAAVFRRPFFFAARCSGSSYHYICAILKA</sequence>
<protein>
    <submittedName>
        <fullName evidence="1">Uncharacterized protein</fullName>
    </submittedName>
</protein>
<evidence type="ECO:0000313" key="2">
    <source>
        <dbReference type="Proteomes" id="UP000466694"/>
    </source>
</evidence>
<dbReference type="AlphaFoldDB" id="A0A844A2F5"/>
<dbReference type="Proteomes" id="UP000466694">
    <property type="component" value="Unassembled WGS sequence"/>
</dbReference>
<comment type="caution">
    <text evidence="1">The sequence shown here is derived from an EMBL/GenBank/DDBJ whole genome shotgun (WGS) entry which is preliminary data.</text>
</comment>
<evidence type="ECO:0000313" key="1">
    <source>
        <dbReference type="EMBL" id="MQX07259.1"/>
    </source>
</evidence>
<gene>
    <name evidence="1" type="ORF">GHK48_02670</name>
</gene>
<dbReference type="EMBL" id="WISZ01000038">
    <property type="protein sequence ID" value="MQX07259.1"/>
    <property type="molecule type" value="Genomic_DNA"/>
</dbReference>
<organism evidence="1 2">
    <name type="scientific">Rhizobium fredii</name>
    <name type="common">Sinorhizobium fredii</name>
    <dbReference type="NCBI Taxonomy" id="380"/>
    <lineage>
        <taxon>Bacteria</taxon>
        <taxon>Pseudomonadati</taxon>
        <taxon>Pseudomonadota</taxon>
        <taxon>Alphaproteobacteria</taxon>
        <taxon>Hyphomicrobiales</taxon>
        <taxon>Rhizobiaceae</taxon>
        <taxon>Sinorhizobium/Ensifer group</taxon>
        <taxon>Sinorhizobium</taxon>
    </lineage>
</organism>
<name>A0A844A2F5_RHIFR</name>
<accession>A0A844A2F5</accession>
<reference evidence="1 2" key="1">
    <citation type="journal article" date="2013" name="Genome Biol.">
        <title>Comparative genomics of the core and accessory genomes of 48 Sinorhizobium strains comprising five genospecies.</title>
        <authorList>
            <person name="Sugawara M."/>
            <person name="Epstein B."/>
            <person name="Badgley B.D."/>
            <person name="Unno T."/>
            <person name="Xu L."/>
            <person name="Reese J."/>
            <person name="Gyaneshwar P."/>
            <person name="Denny R."/>
            <person name="Mudge J."/>
            <person name="Bharti A.K."/>
            <person name="Farmer A.D."/>
            <person name="May G.D."/>
            <person name="Woodward J.E."/>
            <person name="Medigue C."/>
            <person name="Vallenet D."/>
            <person name="Lajus A."/>
            <person name="Rouy Z."/>
            <person name="Martinez-Vaz B."/>
            <person name="Tiffin P."/>
            <person name="Young N.D."/>
            <person name="Sadowsky M.J."/>
        </authorList>
    </citation>
    <scope>NUCLEOTIDE SEQUENCE [LARGE SCALE GENOMIC DNA]</scope>
    <source>
        <strain evidence="1 2">USDA205</strain>
    </source>
</reference>